<dbReference type="Proteomes" id="UP000002872">
    <property type="component" value="Unassembled WGS sequence"/>
</dbReference>
<gene>
    <name evidence="7" type="ORF">NEQG_00665</name>
</gene>
<evidence type="ECO:0000256" key="4">
    <source>
        <dbReference type="ARBA" id="ARBA00023239"/>
    </source>
</evidence>
<dbReference type="GO" id="GO:0003676">
    <property type="term" value="F:nucleic acid binding"/>
    <property type="evidence" value="ECO:0007669"/>
    <property type="project" value="InterPro"/>
</dbReference>
<evidence type="ECO:0000256" key="5">
    <source>
        <dbReference type="ARBA" id="ARBA00034031"/>
    </source>
</evidence>
<reference evidence="7" key="1">
    <citation type="submission" date="2011-01" db="EMBL/GenBank/DDBJ databases">
        <title>The Genome Sequence of Nematocida parisii strain ERTm3.</title>
        <authorList>
            <consortium name="The Broad Institute Genome Sequencing Platform"/>
            <consortium name="The Broad Institute Genome Sequencing Center for Infectious Disease"/>
            <person name="Cuomo C."/>
            <person name="Troemel E."/>
            <person name="Young S.K."/>
            <person name="Zeng Q."/>
            <person name="Gargeya S."/>
            <person name="Fitzgerald M."/>
            <person name="Haas B."/>
            <person name="Abouelleil A."/>
            <person name="Alvarado L."/>
            <person name="Arachchi H.M."/>
            <person name="Berlin A."/>
            <person name="Chapman S.B."/>
            <person name="Gearin G."/>
            <person name="Goldberg J."/>
            <person name="Griggs A."/>
            <person name="Gujja S."/>
            <person name="Hansen M."/>
            <person name="Heiman D."/>
            <person name="Howarth C."/>
            <person name="Larimer J."/>
            <person name="Lui A."/>
            <person name="MacDonald P.J.P."/>
            <person name="McCowen C."/>
            <person name="Montmayeur A."/>
            <person name="Murphy C."/>
            <person name="Neiman D."/>
            <person name="Pearson M."/>
            <person name="Priest M."/>
            <person name="Roberts A."/>
            <person name="Saif S."/>
            <person name="Shea T."/>
            <person name="Sisk P."/>
            <person name="Stolte C."/>
            <person name="Sykes S."/>
            <person name="Wortman J."/>
            <person name="Nusbaum C."/>
            <person name="Birren B."/>
        </authorList>
    </citation>
    <scope>NUCLEOTIDE SEQUENCE</scope>
    <source>
        <strain evidence="7">ERTm3</strain>
    </source>
</reference>
<comment type="catalytic activity">
    <reaction evidence="5">
        <text>pretRNA = a 3'-half-tRNA molecule with a 5'-OH end + a 5'-half-tRNA molecule with a 2',3'-cyclic phosphate end + an intron with a 2',3'-cyclic phosphate and a 5'-hydroxyl terminus.</text>
        <dbReference type="EC" id="4.6.1.16"/>
    </reaction>
</comment>
<dbReference type="Pfam" id="PF01974">
    <property type="entry name" value="tRNA_int_endo"/>
    <property type="match status" value="1"/>
</dbReference>
<keyword evidence="3" id="KW-0819">tRNA processing</keyword>
<dbReference type="SUPFAM" id="SSF53032">
    <property type="entry name" value="tRNA-intron endonuclease catalytic domain-like"/>
    <property type="match status" value="1"/>
</dbReference>
<dbReference type="EMBL" id="GL870877">
    <property type="protein sequence ID" value="EIJ88846.1"/>
    <property type="molecule type" value="Genomic_DNA"/>
</dbReference>
<dbReference type="InParanoid" id="I3EHZ9"/>
<dbReference type="CDD" id="cd22363">
    <property type="entry name" value="tRNA-intron_lyase_C"/>
    <property type="match status" value="1"/>
</dbReference>
<evidence type="ECO:0000256" key="1">
    <source>
        <dbReference type="ARBA" id="ARBA00008078"/>
    </source>
</evidence>
<dbReference type="OMA" id="ERDSCKE"/>
<dbReference type="VEuPathDB" id="MicrosporidiaDB:NEQG_00665"/>
<dbReference type="EC" id="4.6.1.16" evidence="2"/>
<sequence length="91" mass="10233">MSAGDKRLLCGSLFNMSNVYLTSGIKYGTDFLVYLGPPKNFHSSFILNSTAGLDFKTIVALTRISSSTKKDFVTVLYDKTLVFVRFNRFFV</sequence>
<dbReference type="PANTHER" id="PTHR13070:SF0">
    <property type="entry name" value="TRNA-SPLICING ENDONUCLEASE SUBUNIT SEN34"/>
    <property type="match status" value="1"/>
</dbReference>
<dbReference type="GO" id="GO:0000213">
    <property type="term" value="F:tRNA-intron lyase activity"/>
    <property type="evidence" value="ECO:0007669"/>
    <property type="project" value="UniProtKB-EC"/>
</dbReference>
<feature type="domain" description="tRNA intron endonuclease catalytic" evidence="6">
    <location>
        <begin position="18"/>
        <end position="79"/>
    </location>
</feature>
<evidence type="ECO:0000256" key="2">
    <source>
        <dbReference type="ARBA" id="ARBA00012573"/>
    </source>
</evidence>
<dbReference type="HOGENOM" id="CLU_2427556_0_0_1"/>
<dbReference type="InterPro" id="IPR006677">
    <property type="entry name" value="tRNA_intron_Endonuc_cat-like"/>
</dbReference>
<dbReference type="OrthoDB" id="48041at2759"/>
<dbReference type="InterPro" id="IPR036167">
    <property type="entry name" value="tRNA_intron_Endo_cat-like_sf"/>
</dbReference>
<keyword evidence="4" id="KW-0456">Lyase</keyword>
<evidence type="ECO:0000313" key="7">
    <source>
        <dbReference type="EMBL" id="EIJ88846.1"/>
    </source>
</evidence>
<dbReference type="GO" id="GO:0000379">
    <property type="term" value="P:tRNA-type intron splice site recognition and cleavage"/>
    <property type="evidence" value="ECO:0007669"/>
    <property type="project" value="TreeGrafter"/>
</dbReference>
<dbReference type="PANTHER" id="PTHR13070">
    <property type="entry name" value="TRNA-SPLICING ENDONUCLEASE SUBUNIT SEN34-RELATED"/>
    <property type="match status" value="1"/>
</dbReference>
<proteinExistence type="inferred from homology"/>
<organism evidence="7 8">
    <name type="scientific">Nematocida parisii (strain ERTm3)</name>
    <name type="common">Nematode killer fungus</name>
    <dbReference type="NCBI Taxonomy" id="935791"/>
    <lineage>
        <taxon>Eukaryota</taxon>
        <taxon>Fungi</taxon>
        <taxon>Fungi incertae sedis</taxon>
        <taxon>Microsporidia</taxon>
        <taxon>Nematocida</taxon>
    </lineage>
</organism>
<evidence type="ECO:0000256" key="3">
    <source>
        <dbReference type="ARBA" id="ARBA00022694"/>
    </source>
</evidence>
<dbReference type="InterPro" id="IPR011856">
    <property type="entry name" value="tRNA_endonuc-like_dom_sf"/>
</dbReference>
<protein>
    <recommendedName>
        <fullName evidence="2">tRNA-intron lyase</fullName>
        <ecNumber evidence="2">4.6.1.16</ecNumber>
    </recommendedName>
</protein>
<dbReference type="AlphaFoldDB" id="I3EHZ9"/>
<keyword evidence="8" id="KW-1185">Reference proteome</keyword>
<name>I3EHZ9_NEMP3</name>
<accession>I3EHZ9</accession>
<evidence type="ECO:0000313" key="8">
    <source>
        <dbReference type="Proteomes" id="UP000002872"/>
    </source>
</evidence>
<dbReference type="Gene3D" id="3.40.1350.10">
    <property type="match status" value="1"/>
</dbReference>
<comment type="similarity">
    <text evidence="1">Belongs to the tRNA-intron endonuclease family.</text>
</comment>
<evidence type="ECO:0000259" key="6">
    <source>
        <dbReference type="Pfam" id="PF01974"/>
    </source>
</evidence>
<dbReference type="GO" id="GO:0005634">
    <property type="term" value="C:nucleus"/>
    <property type="evidence" value="ECO:0007669"/>
    <property type="project" value="UniProtKB-ARBA"/>
</dbReference>